<dbReference type="AlphaFoldDB" id="A0A8S3YJ89"/>
<comment type="caution">
    <text evidence="1">The sequence shown here is derived from an EMBL/GenBank/DDBJ whole genome shotgun (WGS) entry which is preliminary data.</text>
</comment>
<sequence length="162" mass="16841">VNRPLTMKKDGIQTRNRKMSTKSKKVKKGMVAMSDFLRDNKSFQGFGAPSFSPSMHSMNPYMNHMGGQALAGGYHHSQMGGGLSGGLPGGLGGSFSNNFTNSLQSPQFASSLQSASFSSSLQSPSFASSLQSPSFATSYGPIASIPSGGLNLTTSNMVGAMA</sequence>
<name>A0A8S3YJ89_9EUPU</name>
<keyword evidence="2" id="KW-1185">Reference proteome</keyword>
<accession>A0A8S3YJ89</accession>
<feature type="non-terminal residue" evidence="1">
    <location>
        <position position="1"/>
    </location>
</feature>
<gene>
    <name evidence="1" type="ORF">CUNI_LOCUS2585</name>
</gene>
<organism evidence="1 2">
    <name type="scientific">Candidula unifasciata</name>
    <dbReference type="NCBI Taxonomy" id="100452"/>
    <lineage>
        <taxon>Eukaryota</taxon>
        <taxon>Metazoa</taxon>
        <taxon>Spiralia</taxon>
        <taxon>Lophotrochozoa</taxon>
        <taxon>Mollusca</taxon>
        <taxon>Gastropoda</taxon>
        <taxon>Heterobranchia</taxon>
        <taxon>Euthyneura</taxon>
        <taxon>Panpulmonata</taxon>
        <taxon>Eupulmonata</taxon>
        <taxon>Stylommatophora</taxon>
        <taxon>Helicina</taxon>
        <taxon>Helicoidea</taxon>
        <taxon>Geomitridae</taxon>
        <taxon>Candidula</taxon>
    </lineage>
</organism>
<protein>
    <submittedName>
        <fullName evidence="1">Uncharacterized protein</fullName>
    </submittedName>
</protein>
<dbReference type="Proteomes" id="UP000678393">
    <property type="component" value="Unassembled WGS sequence"/>
</dbReference>
<proteinExistence type="predicted"/>
<evidence type="ECO:0000313" key="2">
    <source>
        <dbReference type="Proteomes" id="UP000678393"/>
    </source>
</evidence>
<reference evidence="1" key="1">
    <citation type="submission" date="2021-04" db="EMBL/GenBank/DDBJ databases">
        <authorList>
            <consortium name="Molecular Ecology Group"/>
        </authorList>
    </citation>
    <scope>NUCLEOTIDE SEQUENCE</scope>
</reference>
<evidence type="ECO:0000313" key="1">
    <source>
        <dbReference type="EMBL" id="CAG5117027.1"/>
    </source>
</evidence>
<dbReference type="OrthoDB" id="515401at2759"/>
<dbReference type="EMBL" id="CAJHNH020000335">
    <property type="protein sequence ID" value="CAG5117027.1"/>
    <property type="molecule type" value="Genomic_DNA"/>
</dbReference>